<evidence type="ECO:0000256" key="8">
    <source>
        <dbReference type="SAM" id="MobiDB-lite"/>
    </source>
</evidence>
<dbReference type="GO" id="GO:0005634">
    <property type="term" value="C:nucleus"/>
    <property type="evidence" value="ECO:0007669"/>
    <property type="project" value="UniProtKB-SubCell"/>
</dbReference>
<dbReference type="GO" id="GO:1990414">
    <property type="term" value="P:replication-born double-strand break repair via sister chromatid exchange"/>
    <property type="evidence" value="ECO:0007669"/>
    <property type="project" value="TreeGrafter"/>
</dbReference>
<reference evidence="12" key="1">
    <citation type="submission" date="2013-01" db="EMBL/GenBank/DDBJ databases">
        <title>Draft Genome Sequence of a Mulberry Tree, Morus notabilis C.K. Schneid.</title>
        <authorList>
            <person name="He N."/>
            <person name="Zhao S."/>
        </authorList>
    </citation>
    <scope>NUCLEOTIDE SEQUENCE</scope>
</reference>
<proteinExistence type="inferred from homology"/>
<feature type="compositionally biased region" description="Polar residues" evidence="8">
    <location>
        <begin position="304"/>
        <end position="326"/>
    </location>
</feature>
<keyword evidence="12" id="KW-1185">Reference proteome</keyword>
<evidence type="ECO:0000256" key="3">
    <source>
        <dbReference type="ARBA" id="ARBA00022618"/>
    </source>
</evidence>
<feature type="region of interest" description="Disordered" evidence="8">
    <location>
        <begin position="169"/>
        <end position="206"/>
    </location>
</feature>
<evidence type="ECO:0000256" key="7">
    <source>
        <dbReference type="ARBA" id="ARBA00064543"/>
    </source>
</evidence>
<dbReference type="InterPro" id="IPR006909">
    <property type="entry name" value="Rad21/Rec8_C_eu"/>
</dbReference>
<evidence type="ECO:0000259" key="9">
    <source>
        <dbReference type="Pfam" id="PF04824"/>
    </source>
</evidence>
<dbReference type="SUPFAM" id="SSF46785">
    <property type="entry name" value="Winged helix' DNA-binding domain"/>
    <property type="match status" value="1"/>
</dbReference>
<evidence type="ECO:0000256" key="5">
    <source>
        <dbReference type="ARBA" id="ARBA00022829"/>
    </source>
</evidence>
<comment type="subunit">
    <text evidence="7">Component of the cohesin complex.</text>
</comment>
<keyword evidence="5" id="KW-0159">Chromosome partition</keyword>
<comment type="subcellular location">
    <subcellularLocation>
        <location evidence="1">Nucleus</location>
    </subcellularLocation>
</comment>
<keyword evidence="3" id="KW-0132">Cell division</keyword>
<evidence type="ECO:0000256" key="2">
    <source>
        <dbReference type="ARBA" id="ARBA00009870"/>
    </source>
</evidence>
<dbReference type="InterPro" id="IPR023093">
    <property type="entry name" value="ScpA-like_C"/>
</dbReference>
<dbReference type="PANTHER" id="PTHR12585">
    <property type="entry name" value="SCC1 / RAD21 FAMILY MEMBER"/>
    <property type="match status" value="1"/>
</dbReference>
<dbReference type="KEGG" id="mnt:21396246"/>
<dbReference type="Gene3D" id="1.10.10.580">
    <property type="entry name" value="Structural maintenance of chromosome 1. Chain E"/>
    <property type="match status" value="1"/>
</dbReference>
<organism evidence="11 12">
    <name type="scientific">Morus notabilis</name>
    <dbReference type="NCBI Taxonomy" id="981085"/>
    <lineage>
        <taxon>Eukaryota</taxon>
        <taxon>Viridiplantae</taxon>
        <taxon>Streptophyta</taxon>
        <taxon>Embryophyta</taxon>
        <taxon>Tracheophyta</taxon>
        <taxon>Spermatophyta</taxon>
        <taxon>Magnoliopsida</taxon>
        <taxon>eudicotyledons</taxon>
        <taxon>Gunneridae</taxon>
        <taxon>Pentapetalae</taxon>
        <taxon>rosids</taxon>
        <taxon>fabids</taxon>
        <taxon>Rosales</taxon>
        <taxon>Moraceae</taxon>
        <taxon>Moreae</taxon>
        <taxon>Morus</taxon>
    </lineage>
</organism>
<dbReference type="STRING" id="981085.W9R9I5"/>
<keyword evidence="6" id="KW-0539">Nucleus</keyword>
<feature type="compositionally biased region" description="Polar residues" evidence="8">
    <location>
        <begin position="191"/>
        <end position="205"/>
    </location>
</feature>
<evidence type="ECO:0000256" key="6">
    <source>
        <dbReference type="ARBA" id="ARBA00023242"/>
    </source>
</evidence>
<evidence type="ECO:0000313" key="11">
    <source>
        <dbReference type="EMBL" id="EXB59938.1"/>
    </source>
</evidence>
<dbReference type="GO" id="GO:0008278">
    <property type="term" value="C:cohesin complex"/>
    <property type="evidence" value="ECO:0007669"/>
    <property type="project" value="InterPro"/>
</dbReference>
<dbReference type="FunFam" id="1.10.10.580:FF:000002">
    <property type="entry name" value="Sister chromatid cohesion 1 protein 4"/>
    <property type="match status" value="1"/>
</dbReference>
<gene>
    <name evidence="11" type="ORF">L484_013058</name>
</gene>
<dbReference type="GO" id="GO:0007059">
    <property type="term" value="P:chromosome segregation"/>
    <property type="evidence" value="ECO:0007669"/>
    <property type="project" value="UniProtKB-KW"/>
</dbReference>
<evidence type="ECO:0000259" key="10">
    <source>
        <dbReference type="Pfam" id="PF04825"/>
    </source>
</evidence>
<sequence length="712" mass="77869">MFYSQTFLARKGPLGTVWCAAHMQSRLKKSHYTSTDIPATVERIMFPEVPLALRMTSHLLLGVVRIYSKKVDILYDDCNAVLTRLRKAFASVDLNLPEDARQAPVQAITLPDTFDLDAMELDDDLNLDGGNDHHHRSQEDITLMDQIPIGTEPYVSITFDEDILMDSLYPTEAPDSSGAAMDQNDARPAAVNSSEGVPSPSNQIGEENIKHTDETVLPDFVGHEAPDVVVQDTGLSNQAEMHELRHSTDNSPEDILEVEVMRDAAPDSLGNPPLSPSRSNDIAEPPASLDQLMNEKETLSPIIETNLNSGGETPLFQPSSGPQASVGSLREGLLNDNVPVSFAIRSTPQVEKPKPKPRKRKQCFDAAPVLTNKFMKKALEDPSDLKRKKRKIPYSTLGIWKLEKNLRKEKGFSEPLFTGMCSDLRSIFDKDYMSTKLQSLKEASSGSGGARSPALETEAFPEAVVSQSPFPAASIEASPQHRGEQIQTPTHDYAQEIERLMDVSHDELSNLHDIIPSPRATPSLGAHDISPSTTQILGSTPVTMAETTLGTRESTGTGMFPMPDFLTSARLGESDLEKPAFFYERNGQENARLSGVPELDSAAEAEELFFLEADNSTPSGSQGTPGVGSLSVRTRAVAQYLKRQSSITPITENASEDLSLNKLLKGKTRTLCARMFFGTLVLKSNGLVDVVEEEPYGDITLKLTPALLKAQI</sequence>
<dbReference type="eggNOG" id="KOG1213">
    <property type="taxonomic scope" value="Eukaryota"/>
</dbReference>
<dbReference type="CDD" id="cd21793">
    <property type="entry name" value="Rad21_Rec8_M_AtSYN1-like"/>
    <property type="match status" value="1"/>
</dbReference>
<feature type="domain" description="Rad21/Rec8-like protein C-terminal eukaryotic" evidence="9">
    <location>
        <begin position="654"/>
        <end position="706"/>
    </location>
</feature>
<dbReference type="Pfam" id="PF04824">
    <property type="entry name" value="Rad21_Rec8"/>
    <property type="match status" value="1"/>
</dbReference>
<evidence type="ECO:0000256" key="1">
    <source>
        <dbReference type="ARBA" id="ARBA00004123"/>
    </source>
</evidence>
<dbReference type="OrthoDB" id="10071381at2759"/>
<dbReference type="GO" id="GO:0051301">
    <property type="term" value="P:cell division"/>
    <property type="evidence" value="ECO:0007669"/>
    <property type="project" value="UniProtKB-KW"/>
</dbReference>
<dbReference type="GO" id="GO:0007062">
    <property type="term" value="P:sister chromatid cohesion"/>
    <property type="evidence" value="ECO:0007669"/>
    <property type="project" value="InterPro"/>
</dbReference>
<dbReference type="AlphaFoldDB" id="W9R9I5"/>
<keyword evidence="4" id="KW-0498">Mitosis</keyword>
<dbReference type="InterPro" id="IPR036390">
    <property type="entry name" value="WH_DNA-bd_sf"/>
</dbReference>
<feature type="region of interest" description="Disordered" evidence="8">
    <location>
        <begin position="265"/>
        <end position="286"/>
    </location>
</feature>
<keyword evidence="4" id="KW-0131">Cell cycle</keyword>
<feature type="domain" description="Rad21/Rec8-like protein N-terminal" evidence="10">
    <location>
        <begin position="1"/>
        <end position="102"/>
    </location>
</feature>
<accession>W9R9I5</accession>
<protein>
    <submittedName>
        <fullName evidence="11">Sister chromatid cohesion 1 protein 3</fullName>
    </submittedName>
</protein>
<dbReference type="Pfam" id="PF04825">
    <property type="entry name" value="Rad21_Rec8_N"/>
    <property type="match status" value="1"/>
</dbReference>
<dbReference type="Proteomes" id="UP000030645">
    <property type="component" value="Unassembled WGS sequence"/>
</dbReference>
<dbReference type="InterPro" id="IPR039781">
    <property type="entry name" value="Rad21/Rec8-like"/>
</dbReference>
<dbReference type="InterPro" id="IPR006910">
    <property type="entry name" value="Rad21_Rec8_N"/>
</dbReference>
<dbReference type="PANTHER" id="PTHR12585:SF55">
    <property type="entry name" value="SISTER CHROMATID COHESION 1 PROTEIN 3"/>
    <property type="match status" value="1"/>
</dbReference>
<name>W9R9I5_9ROSA</name>
<evidence type="ECO:0000313" key="12">
    <source>
        <dbReference type="Proteomes" id="UP000030645"/>
    </source>
</evidence>
<feature type="region of interest" description="Disordered" evidence="8">
    <location>
        <begin position="304"/>
        <end position="328"/>
    </location>
</feature>
<evidence type="ECO:0000256" key="4">
    <source>
        <dbReference type="ARBA" id="ARBA00022776"/>
    </source>
</evidence>
<dbReference type="EMBL" id="KE344391">
    <property type="protein sequence ID" value="EXB59938.1"/>
    <property type="molecule type" value="Genomic_DNA"/>
</dbReference>
<comment type="similarity">
    <text evidence="2">Belongs to the rad21 family.</text>
</comment>
<dbReference type="GO" id="GO:0003682">
    <property type="term" value="F:chromatin binding"/>
    <property type="evidence" value="ECO:0007669"/>
    <property type="project" value="TreeGrafter"/>
</dbReference>